<dbReference type="RefSeq" id="WP_111063201.1">
    <property type="nucleotide sequence ID" value="NZ_JBHUCU010000032.1"/>
</dbReference>
<dbReference type="Proteomes" id="UP000249248">
    <property type="component" value="Unassembled WGS sequence"/>
</dbReference>
<dbReference type="AlphaFoldDB" id="A0A2W1MYW5"/>
<comment type="caution">
    <text evidence="1">The sequence shown here is derived from an EMBL/GenBank/DDBJ whole genome shotgun (WGS) entry which is preliminary data.</text>
</comment>
<evidence type="ECO:0000313" key="2">
    <source>
        <dbReference type="Proteomes" id="UP000249248"/>
    </source>
</evidence>
<protein>
    <submittedName>
        <fullName evidence="1">Uncharacterized protein</fullName>
    </submittedName>
</protein>
<gene>
    <name evidence="1" type="ORF">DNU06_10050</name>
</gene>
<evidence type="ECO:0000313" key="1">
    <source>
        <dbReference type="EMBL" id="PZE17077.1"/>
    </source>
</evidence>
<keyword evidence="2" id="KW-1185">Reference proteome</keyword>
<reference evidence="1 2" key="1">
    <citation type="submission" date="2018-06" db="EMBL/GenBank/DDBJ databases">
        <title>The draft genome sequence of Crocinitomix sp. SM1701.</title>
        <authorList>
            <person name="Zhang X."/>
        </authorList>
    </citation>
    <scope>NUCLEOTIDE SEQUENCE [LARGE SCALE GENOMIC DNA]</scope>
    <source>
        <strain evidence="1 2">SM1701</strain>
    </source>
</reference>
<organism evidence="1 2">
    <name type="scientific">Putridiphycobacter roseus</name>
    <dbReference type="NCBI Taxonomy" id="2219161"/>
    <lineage>
        <taxon>Bacteria</taxon>
        <taxon>Pseudomonadati</taxon>
        <taxon>Bacteroidota</taxon>
        <taxon>Flavobacteriia</taxon>
        <taxon>Flavobacteriales</taxon>
        <taxon>Crocinitomicaceae</taxon>
        <taxon>Putridiphycobacter</taxon>
    </lineage>
</organism>
<accession>A0A2W1MYW5</accession>
<name>A0A2W1MYW5_9FLAO</name>
<sequence>MISEKIYCVLTHPEQLVLHDLIELQVQSLTSILKNDCGEVDLIFKLKQSEVSPHQFNMHISKELNYFKSLIGNYEGIFLAKKSHASLRHILFHAEDSLLPIHGINVKSIWKKFFQYEKFCQIILN</sequence>
<proteinExistence type="predicted"/>
<dbReference type="EMBL" id="QKSB01000005">
    <property type="protein sequence ID" value="PZE17077.1"/>
    <property type="molecule type" value="Genomic_DNA"/>
</dbReference>